<gene>
    <name evidence="1" type="ORF">FTV88_2163</name>
</gene>
<proteinExistence type="predicted"/>
<dbReference type="EMBL" id="CP045875">
    <property type="protein sequence ID" value="QGG48261.1"/>
    <property type="molecule type" value="Genomic_DNA"/>
</dbReference>
<dbReference type="RefSeq" id="WP_153725487.1">
    <property type="nucleotide sequence ID" value="NZ_CP045875.1"/>
</dbReference>
<name>A0A5Q2N1T9_9FIRM</name>
<organism evidence="1 2">
    <name type="scientific">Heliorestis convoluta</name>
    <dbReference type="NCBI Taxonomy" id="356322"/>
    <lineage>
        <taxon>Bacteria</taxon>
        <taxon>Bacillati</taxon>
        <taxon>Bacillota</taxon>
        <taxon>Clostridia</taxon>
        <taxon>Eubacteriales</taxon>
        <taxon>Heliobacteriaceae</taxon>
        <taxon>Heliorestis</taxon>
    </lineage>
</organism>
<protein>
    <submittedName>
        <fullName evidence="1">Uncharacterized protein</fullName>
    </submittedName>
</protein>
<evidence type="ECO:0000313" key="2">
    <source>
        <dbReference type="Proteomes" id="UP000366051"/>
    </source>
</evidence>
<dbReference type="AlphaFoldDB" id="A0A5Q2N1T9"/>
<keyword evidence="2" id="KW-1185">Reference proteome</keyword>
<reference evidence="2" key="1">
    <citation type="submission" date="2019-11" db="EMBL/GenBank/DDBJ databases">
        <title>Genome sequence of Heliorestis convoluta strain HH, an alkaliphilic and minimalistic phototrophic bacterium from a soda lake in Egypt.</title>
        <authorList>
            <person name="Dewey E.D."/>
            <person name="Stokes L.M."/>
            <person name="Burchell B.M."/>
            <person name="Shaffer K.N."/>
            <person name="Huntington A.M."/>
            <person name="Baker J.M."/>
            <person name="Nadendla S."/>
            <person name="Giglio M.G."/>
            <person name="Touchman J.W."/>
            <person name="Blankenship R.E."/>
            <person name="Madigan M.T."/>
            <person name="Sattley W.M."/>
        </authorList>
    </citation>
    <scope>NUCLEOTIDE SEQUENCE [LARGE SCALE GENOMIC DNA]</scope>
    <source>
        <strain evidence="2">HH</strain>
    </source>
</reference>
<accession>A0A5Q2N1T9</accession>
<evidence type="ECO:0000313" key="1">
    <source>
        <dbReference type="EMBL" id="QGG48261.1"/>
    </source>
</evidence>
<dbReference type="Proteomes" id="UP000366051">
    <property type="component" value="Chromosome"/>
</dbReference>
<sequence length="47" mass="5324">MEREAVLRALLDAAMEAYPSIDGFSSEEELSQFFLKVMKDGLSKKEL</sequence>
<dbReference type="KEGG" id="hcv:FTV88_2163"/>